<organism evidence="2 3">
    <name type="scientific">Proteus phage 7</name>
    <dbReference type="NCBI Taxonomy" id="2767546"/>
    <lineage>
        <taxon>Viruses</taxon>
        <taxon>Duplodnaviria</taxon>
        <taxon>Heunggongvirae</taxon>
        <taxon>Uroviricota</taxon>
        <taxon>Caudoviricetes</taxon>
        <taxon>Chimalliviridae</taxon>
        <taxon>Seoulvirus</taxon>
        <taxon>Seoulvirus SPN3US</taxon>
    </lineage>
</organism>
<feature type="compositionally biased region" description="Basic and acidic residues" evidence="1">
    <location>
        <begin position="32"/>
        <end position="42"/>
    </location>
</feature>
<evidence type="ECO:0000313" key="2">
    <source>
        <dbReference type="EMBL" id="QNN97585.1"/>
    </source>
</evidence>
<feature type="compositionally biased region" description="Pro residues" evidence="1">
    <location>
        <begin position="17"/>
        <end position="27"/>
    </location>
</feature>
<dbReference type="Proteomes" id="UP000516029">
    <property type="component" value="Segment"/>
</dbReference>
<dbReference type="EMBL" id="MT679221">
    <property type="protein sequence ID" value="QNN97585.1"/>
    <property type="molecule type" value="Genomic_DNA"/>
</dbReference>
<evidence type="ECO:0000256" key="1">
    <source>
        <dbReference type="SAM" id="MobiDB-lite"/>
    </source>
</evidence>
<accession>A0A7G9UU80</accession>
<protein>
    <submittedName>
        <fullName evidence="2">Uncharacterized protein</fullName>
    </submittedName>
</protein>
<reference evidence="2 3" key="1">
    <citation type="submission" date="2020-06" db="EMBL/GenBank/DDBJ databases">
        <title>Bacteriophages application to control Proteus mirabilis infection.</title>
        <authorList>
            <person name="Connerton I.F."/>
        </authorList>
    </citation>
    <scope>NUCLEOTIDE SEQUENCE [LARGE SCALE GENOMIC DNA]</scope>
</reference>
<evidence type="ECO:0000313" key="3">
    <source>
        <dbReference type="Proteomes" id="UP000516029"/>
    </source>
</evidence>
<proteinExistence type="predicted"/>
<feature type="region of interest" description="Disordered" evidence="1">
    <location>
        <begin position="1"/>
        <end position="42"/>
    </location>
</feature>
<sequence length="42" mass="4743">MQLLLQPDTQFAEQVDPQPPVADPVQPPEQLEQLKEHVPPQS</sequence>
<name>A0A7G9UU80_9CAUD</name>